<dbReference type="RefSeq" id="WP_397613758.1">
    <property type="nucleotide sequence ID" value="NZ_JBIRRB010000008.1"/>
</dbReference>
<feature type="signal peptide" evidence="1">
    <location>
        <begin position="1"/>
        <end position="27"/>
    </location>
</feature>
<name>A0ABW7T708_9ACTN</name>
<evidence type="ECO:0000313" key="3">
    <source>
        <dbReference type="Proteomes" id="UP001611162"/>
    </source>
</evidence>
<organism evidence="2 3">
    <name type="scientific">Streptomyces abikoensis</name>
    <dbReference type="NCBI Taxonomy" id="97398"/>
    <lineage>
        <taxon>Bacteria</taxon>
        <taxon>Bacillati</taxon>
        <taxon>Actinomycetota</taxon>
        <taxon>Actinomycetes</taxon>
        <taxon>Kitasatosporales</taxon>
        <taxon>Streptomycetaceae</taxon>
        <taxon>Streptomyces</taxon>
    </lineage>
</organism>
<sequence>MKRISMGGVAVITAGAILTVTGPAASAASAHTSRSAQAAAAVSAQLGTPVDEALVQQIVDGIKAARASLAAGESKVVYNNGAYGVSLAKDSVGKETLRVVQTSKDSQAPAGFCHSAAMAAVYGIGAAAFAAAAATGGIEVLGIMISANAARAMSTALSAGSGVSALVSQYIC</sequence>
<protein>
    <recommendedName>
        <fullName evidence="4">Secreted protein</fullName>
    </recommendedName>
</protein>
<evidence type="ECO:0008006" key="4">
    <source>
        <dbReference type="Google" id="ProtNLM"/>
    </source>
</evidence>
<dbReference type="Proteomes" id="UP001611162">
    <property type="component" value="Unassembled WGS sequence"/>
</dbReference>
<evidence type="ECO:0000313" key="2">
    <source>
        <dbReference type="EMBL" id="MFI0913308.1"/>
    </source>
</evidence>
<reference evidence="2 3" key="1">
    <citation type="submission" date="2024-10" db="EMBL/GenBank/DDBJ databases">
        <title>The Natural Products Discovery Center: Release of the First 8490 Sequenced Strains for Exploring Actinobacteria Biosynthetic Diversity.</title>
        <authorList>
            <person name="Kalkreuter E."/>
            <person name="Kautsar S.A."/>
            <person name="Yang D."/>
            <person name="Bader C.D."/>
            <person name="Teijaro C.N."/>
            <person name="Fluegel L."/>
            <person name="Davis C.M."/>
            <person name="Simpson J.R."/>
            <person name="Lauterbach L."/>
            <person name="Steele A.D."/>
            <person name="Gui C."/>
            <person name="Meng S."/>
            <person name="Li G."/>
            <person name="Viehrig K."/>
            <person name="Ye F."/>
            <person name="Su P."/>
            <person name="Kiefer A.F."/>
            <person name="Nichols A."/>
            <person name="Cepeda A.J."/>
            <person name="Yan W."/>
            <person name="Fan B."/>
            <person name="Jiang Y."/>
            <person name="Adhikari A."/>
            <person name="Zheng C.-J."/>
            <person name="Schuster L."/>
            <person name="Cowan T.M."/>
            <person name="Smanski M.J."/>
            <person name="Chevrette M.G."/>
            <person name="De Carvalho L.P.S."/>
            <person name="Shen B."/>
        </authorList>
    </citation>
    <scope>NUCLEOTIDE SEQUENCE [LARGE SCALE GENOMIC DNA]</scope>
    <source>
        <strain evidence="2 3">NPDC020979</strain>
    </source>
</reference>
<feature type="chain" id="PRO_5045301737" description="Secreted protein" evidence="1">
    <location>
        <begin position="28"/>
        <end position="172"/>
    </location>
</feature>
<accession>A0ABW7T708</accession>
<evidence type="ECO:0000256" key="1">
    <source>
        <dbReference type="SAM" id="SignalP"/>
    </source>
</evidence>
<dbReference type="EMBL" id="JBIRRB010000008">
    <property type="protein sequence ID" value="MFI0913308.1"/>
    <property type="molecule type" value="Genomic_DNA"/>
</dbReference>
<keyword evidence="3" id="KW-1185">Reference proteome</keyword>
<keyword evidence="1" id="KW-0732">Signal</keyword>
<proteinExistence type="predicted"/>
<comment type="caution">
    <text evidence="2">The sequence shown here is derived from an EMBL/GenBank/DDBJ whole genome shotgun (WGS) entry which is preliminary data.</text>
</comment>
<gene>
    <name evidence="2" type="ORF">ACH4TF_23005</name>
</gene>